<sequence length="468" mass="53288">MISYLQPVLWLPSYILRGFALLIASWTSKLGNILNPISTLLADEDYDKYPPKNSLIGTVTVDGDVSLEEFQDLFKRTVLEATIPTNPILSWKQPHDQTRYPEFQQYQINFLGFKFWKDDPNFQIENHIVEKVLTNEPSSLQNVHKEMHNKLFVSKRSPWEVILIKNYRSVEDGLGEHEEQALRKTVIVARFHHSMADAKSILKVFVIGLGQRPLCLAKPQLNINSNILSELLFYLRFPFVYYLSVISGGLYKAYQSSFHAWRVNMFGANPRQVIGMSSKLSLHDIKQVAKRNNVTTSAVVLSLMTGAMCNIDAKFREKWVIAGHIGALVLPTDQITAAKRLQACQKNFADLKERRIEKYYEFVHLQAGTLNNPLRKMTMRNIFFPVGVTNIAGESHEFSIGQNKCSEFTFSLGTLTGCAGVIFTSSSYKDYLRVAVAADESIMDEIEAQKLAQSMWNELEMLKSILNQ</sequence>
<comment type="caution">
    <text evidence="2">The sequence shown here is derived from an EMBL/GenBank/DDBJ whole genome shotgun (WGS) entry which is preliminary data.</text>
</comment>
<evidence type="ECO:0000259" key="1">
    <source>
        <dbReference type="Pfam" id="PF06974"/>
    </source>
</evidence>
<accession>A0ABP1RZA8</accession>
<evidence type="ECO:0000313" key="2">
    <source>
        <dbReference type="EMBL" id="CAL8139702.1"/>
    </source>
</evidence>
<dbReference type="Proteomes" id="UP001642540">
    <property type="component" value="Unassembled WGS sequence"/>
</dbReference>
<dbReference type="PANTHER" id="PTHR31650">
    <property type="entry name" value="O-ACYLTRANSFERASE (WSD1-LIKE) FAMILY PROTEIN"/>
    <property type="match status" value="1"/>
</dbReference>
<evidence type="ECO:0000313" key="3">
    <source>
        <dbReference type="Proteomes" id="UP001642540"/>
    </source>
</evidence>
<feature type="domain" description="O-acyltransferase WSD1 C-terminal" evidence="1">
    <location>
        <begin position="330"/>
        <end position="463"/>
    </location>
</feature>
<name>A0ABP1RZA8_9HEXA</name>
<organism evidence="2 3">
    <name type="scientific">Orchesella dallaii</name>
    <dbReference type="NCBI Taxonomy" id="48710"/>
    <lineage>
        <taxon>Eukaryota</taxon>
        <taxon>Metazoa</taxon>
        <taxon>Ecdysozoa</taxon>
        <taxon>Arthropoda</taxon>
        <taxon>Hexapoda</taxon>
        <taxon>Collembola</taxon>
        <taxon>Entomobryomorpha</taxon>
        <taxon>Entomobryoidea</taxon>
        <taxon>Orchesellidae</taxon>
        <taxon>Orchesellinae</taxon>
        <taxon>Orchesella</taxon>
    </lineage>
</organism>
<dbReference type="InterPro" id="IPR045034">
    <property type="entry name" value="O-acyltransferase_WSD1-like"/>
</dbReference>
<dbReference type="PANTHER" id="PTHR31650:SF1">
    <property type="entry name" value="WAX ESTER SYNTHASE_DIACYLGLYCEROL ACYLTRANSFERASE 4-RELATED"/>
    <property type="match status" value="1"/>
</dbReference>
<keyword evidence="3" id="KW-1185">Reference proteome</keyword>
<proteinExistence type="predicted"/>
<dbReference type="EMBL" id="CAXLJM020000129">
    <property type="protein sequence ID" value="CAL8139702.1"/>
    <property type="molecule type" value="Genomic_DNA"/>
</dbReference>
<dbReference type="Pfam" id="PF06974">
    <property type="entry name" value="WS_DGAT_C"/>
    <property type="match status" value="1"/>
</dbReference>
<reference evidence="2 3" key="1">
    <citation type="submission" date="2024-08" db="EMBL/GenBank/DDBJ databases">
        <authorList>
            <person name="Cucini C."/>
            <person name="Frati F."/>
        </authorList>
    </citation>
    <scope>NUCLEOTIDE SEQUENCE [LARGE SCALE GENOMIC DNA]</scope>
</reference>
<protein>
    <recommendedName>
        <fullName evidence="1">O-acyltransferase WSD1 C-terminal domain-containing protein</fullName>
    </recommendedName>
</protein>
<gene>
    <name evidence="2" type="ORF">ODALV1_LOCUS27955</name>
</gene>
<dbReference type="InterPro" id="IPR009721">
    <property type="entry name" value="O-acyltransferase_WSD1_C"/>
</dbReference>